<dbReference type="Gene3D" id="2.40.50.100">
    <property type="match status" value="2"/>
</dbReference>
<dbReference type="eggNOG" id="COG1566">
    <property type="taxonomic scope" value="Bacteria"/>
</dbReference>
<dbReference type="Gene3D" id="2.40.30.170">
    <property type="match status" value="1"/>
</dbReference>
<evidence type="ECO:0000259" key="4">
    <source>
        <dbReference type="Pfam" id="PF25881"/>
    </source>
</evidence>
<dbReference type="AlphaFoldDB" id="I3CK49"/>
<dbReference type="PANTHER" id="PTHR32347">
    <property type="entry name" value="EFFLUX SYSTEM COMPONENT YKNX-RELATED"/>
    <property type="match status" value="1"/>
</dbReference>
<feature type="coiled-coil region" evidence="3">
    <location>
        <begin position="87"/>
        <end position="178"/>
    </location>
</feature>
<dbReference type="EMBL" id="JH600070">
    <property type="protein sequence ID" value="EIJ43992.1"/>
    <property type="molecule type" value="Genomic_DNA"/>
</dbReference>
<keyword evidence="6" id="KW-1185">Reference proteome</keyword>
<feature type="domain" description="YbhG-like alpha-helical hairpin" evidence="4">
    <location>
        <begin position="84"/>
        <end position="203"/>
    </location>
</feature>
<dbReference type="Gene3D" id="1.10.287.470">
    <property type="entry name" value="Helix hairpin bin"/>
    <property type="match status" value="3"/>
</dbReference>
<sequence length="331" mass="36588">MNFLAIALSFLLVQDSLPATLQSWWTTLTGQVNNTTNVWQGYIEGEFIWLSPTIAGQLAVVNVKKGEIVKAGTPLFTLVAEPDNLALQEAEQKLQAAQARLADAQKGLRPEELTEIKARIAQTEADLSLAQTELNRTEKLLQKQAIQQETVDINRATLQRQRARLNELQAQLNIAQLGSRNDAIRALQAEVKTVQAVVAQAHWRVAQKQMTAPIAGQITEVFHYAGEWVAMGSPVVALLPSTQIKLRFFVSETGLGELQLGQSVNFQCDGCNNSLTATISHIATEAEYTPPIIYSQETRVKLVYMIEARPSVELATQLHVGQPVSVWRLEK</sequence>
<evidence type="ECO:0000256" key="1">
    <source>
        <dbReference type="ARBA" id="ARBA00004196"/>
    </source>
</evidence>
<dbReference type="Proteomes" id="UP000005744">
    <property type="component" value="Unassembled WGS sequence"/>
</dbReference>
<dbReference type="STRING" id="395493.BegalDRAFT_3167"/>
<evidence type="ECO:0000313" key="6">
    <source>
        <dbReference type="Proteomes" id="UP000005744"/>
    </source>
</evidence>
<accession>I3CK49</accession>
<comment type="subcellular location">
    <subcellularLocation>
        <location evidence="1">Cell envelope</location>
    </subcellularLocation>
</comment>
<dbReference type="GO" id="GO:0030313">
    <property type="term" value="C:cell envelope"/>
    <property type="evidence" value="ECO:0007669"/>
    <property type="project" value="UniProtKB-SubCell"/>
</dbReference>
<protein>
    <submittedName>
        <fullName evidence="5">Multidrug resistance efflux pump</fullName>
    </submittedName>
</protein>
<dbReference type="SUPFAM" id="SSF111369">
    <property type="entry name" value="HlyD-like secretion proteins"/>
    <property type="match status" value="3"/>
</dbReference>
<dbReference type="InterPro" id="IPR050465">
    <property type="entry name" value="UPF0194_transport"/>
</dbReference>
<name>I3CK49_9GAMM</name>
<dbReference type="InterPro" id="IPR059052">
    <property type="entry name" value="HH_YbhG-like"/>
</dbReference>
<keyword evidence="2 3" id="KW-0175">Coiled coil</keyword>
<proteinExistence type="predicted"/>
<organism evidence="5 6">
    <name type="scientific">Beggiatoa alba B18LD</name>
    <dbReference type="NCBI Taxonomy" id="395493"/>
    <lineage>
        <taxon>Bacteria</taxon>
        <taxon>Pseudomonadati</taxon>
        <taxon>Pseudomonadota</taxon>
        <taxon>Gammaproteobacteria</taxon>
        <taxon>Thiotrichales</taxon>
        <taxon>Thiotrichaceae</taxon>
        <taxon>Beggiatoa</taxon>
    </lineage>
</organism>
<dbReference type="PANTHER" id="PTHR32347:SF23">
    <property type="entry name" value="BLL5650 PROTEIN"/>
    <property type="match status" value="1"/>
</dbReference>
<evidence type="ECO:0000256" key="2">
    <source>
        <dbReference type="ARBA" id="ARBA00023054"/>
    </source>
</evidence>
<dbReference type="HOGENOM" id="CLU_018816_6_5_6"/>
<gene>
    <name evidence="5" type="ORF">BegalDRAFT_3167</name>
</gene>
<reference evidence="5 6" key="1">
    <citation type="submission" date="2011-11" db="EMBL/GenBank/DDBJ databases">
        <title>Improved High-Quality Draft sequence of Beggiatoa alba B18lD.</title>
        <authorList>
            <consortium name="US DOE Joint Genome Institute"/>
            <person name="Lucas S."/>
            <person name="Han J."/>
            <person name="Lapidus A."/>
            <person name="Cheng J.-F."/>
            <person name="Goodwin L."/>
            <person name="Pitluck S."/>
            <person name="Peters L."/>
            <person name="Mikhailova N."/>
            <person name="Held B."/>
            <person name="Detter J.C."/>
            <person name="Han C."/>
            <person name="Tapia R."/>
            <person name="Land M."/>
            <person name="Hauser L."/>
            <person name="Kyrpides N."/>
            <person name="Ivanova N."/>
            <person name="Pagani I."/>
            <person name="Samuel K."/>
            <person name="Teske A."/>
            <person name="Mueller J."/>
            <person name="Woyke T."/>
        </authorList>
    </citation>
    <scope>NUCLEOTIDE SEQUENCE [LARGE SCALE GENOMIC DNA]</scope>
    <source>
        <strain evidence="5 6">B18LD</strain>
    </source>
</reference>
<evidence type="ECO:0000313" key="5">
    <source>
        <dbReference type="EMBL" id="EIJ43992.1"/>
    </source>
</evidence>
<dbReference type="Pfam" id="PF25881">
    <property type="entry name" value="HH_YBHG"/>
    <property type="match status" value="1"/>
</dbReference>
<evidence type="ECO:0000256" key="3">
    <source>
        <dbReference type="SAM" id="Coils"/>
    </source>
</evidence>